<dbReference type="InterPro" id="IPR046346">
    <property type="entry name" value="Aminoacid_DH-like_N_sf"/>
</dbReference>
<dbReference type="Pfam" id="PF21074">
    <property type="entry name" value="GDH_C"/>
    <property type="match status" value="1"/>
</dbReference>
<dbReference type="SUPFAM" id="SSF53223">
    <property type="entry name" value="Aminoacid dehydrogenase-like, N-terminal domain"/>
    <property type="match status" value="1"/>
</dbReference>
<feature type="domain" description="NAD-glutamate dehydrogenase N-terminal ACT1" evidence="4">
    <location>
        <begin position="33"/>
        <end position="125"/>
    </location>
</feature>
<dbReference type="GO" id="GO:0004352">
    <property type="term" value="F:glutamate dehydrogenase (NAD+) activity"/>
    <property type="evidence" value="ECO:0007669"/>
    <property type="project" value="InterPro"/>
</dbReference>
<evidence type="ECO:0000259" key="4">
    <source>
        <dbReference type="Pfam" id="PF21075"/>
    </source>
</evidence>
<protein>
    <submittedName>
        <fullName evidence="7">NAD-glutamate dehydrogenase</fullName>
    </submittedName>
</protein>
<feature type="domain" description="NAD-glutamate dehydrogenase ACT3" evidence="6">
    <location>
        <begin position="531"/>
        <end position="606"/>
    </location>
</feature>
<dbReference type="Pfam" id="PF05088">
    <property type="entry name" value="Bac_GDH_CD"/>
    <property type="match status" value="1"/>
</dbReference>
<accession>A0A7V7PLV4</accession>
<dbReference type="InterPro" id="IPR049056">
    <property type="entry name" value="NAD_Glu_DH_HM3"/>
</dbReference>
<dbReference type="Pfam" id="PF21075">
    <property type="entry name" value="GDH_ACT1"/>
    <property type="match status" value="1"/>
</dbReference>
<evidence type="ECO:0000259" key="5">
    <source>
        <dbReference type="Pfam" id="PF21076"/>
    </source>
</evidence>
<evidence type="ECO:0000313" key="8">
    <source>
        <dbReference type="Proteomes" id="UP000432089"/>
    </source>
</evidence>
<dbReference type="InterPro" id="IPR028971">
    <property type="entry name" value="NAD-GDH_cat"/>
</dbReference>
<evidence type="ECO:0000256" key="1">
    <source>
        <dbReference type="ARBA" id="ARBA00023002"/>
    </source>
</evidence>
<dbReference type="PANTHER" id="PTHR43403:SF1">
    <property type="entry name" value="NAD-SPECIFIC GLUTAMATE DEHYDROGENASE"/>
    <property type="match status" value="1"/>
</dbReference>
<reference evidence="7 8" key="1">
    <citation type="submission" date="2019-09" db="EMBL/GenBank/DDBJ databases">
        <title>YIM 132180 draft genome.</title>
        <authorList>
            <person name="Zhang K."/>
        </authorList>
    </citation>
    <scope>NUCLEOTIDE SEQUENCE [LARGE SCALE GENOMIC DNA]</scope>
    <source>
        <strain evidence="7 8">YIM 132180</strain>
    </source>
</reference>
<dbReference type="PIRSF" id="PIRSF036761">
    <property type="entry name" value="GDH_Mll4104"/>
    <property type="match status" value="1"/>
</dbReference>
<evidence type="ECO:0000313" key="7">
    <source>
        <dbReference type="EMBL" id="KAB0677581.1"/>
    </source>
</evidence>
<comment type="caution">
    <text evidence="7">The sequence shown here is derived from an EMBL/GenBank/DDBJ whole genome shotgun (WGS) entry which is preliminary data.</text>
</comment>
<dbReference type="PANTHER" id="PTHR43403">
    <property type="entry name" value="NAD-SPECIFIC GLUTAMATE DEHYDROGENASE"/>
    <property type="match status" value="1"/>
</dbReference>
<gene>
    <name evidence="7" type="ORF">F6X38_18085</name>
</gene>
<feature type="domain" description="NAD-glutamate dehydrogenase ACT2" evidence="5">
    <location>
        <begin position="390"/>
        <end position="477"/>
    </location>
</feature>
<dbReference type="SUPFAM" id="SSF51735">
    <property type="entry name" value="NAD(P)-binding Rossmann-fold domains"/>
    <property type="match status" value="1"/>
</dbReference>
<dbReference type="Pfam" id="PF21077">
    <property type="entry name" value="GDH_ACT3"/>
    <property type="match status" value="1"/>
</dbReference>
<organism evidence="7 8">
    <name type="scientific">Plantimonas leprariae</name>
    <dbReference type="NCBI Taxonomy" id="2615207"/>
    <lineage>
        <taxon>Bacteria</taxon>
        <taxon>Pseudomonadati</taxon>
        <taxon>Pseudomonadota</taxon>
        <taxon>Alphaproteobacteria</taxon>
        <taxon>Hyphomicrobiales</taxon>
        <taxon>Aurantimonadaceae</taxon>
        <taxon>Plantimonas</taxon>
    </lineage>
</organism>
<dbReference type="Pfam" id="PF21073">
    <property type="entry name" value="GDH_HM1"/>
    <property type="match status" value="1"/>
</dbReference>
<name>A0A7V7PLV4_9HYPH</name>
<keyword evidence="1" id="KW-0560">Oxidoreductase</keyword>
<proteinExistence type="predicted"/>
<dbReference type="Pfam" id="PF21076">
    <property type="entry name" value="GDH_ACT2"/>
    <property type="match status" value="1"/>
</dbReference>
<dbReference type="RefSeq" id="WP_150972110.1">
    <property type="nucleotide sequence ID" value="NZ_VZDO01000016.1"/>
</dbReference>
<feature type="domain" description="NAD-specific glutamate dehydrogenase C-terminal" evidence="3">
    <location>
        <begin position="1272"/>
        <end position="1606"/>
    </location>
</feature>
<sequence>MEQANKRAILAAVDAALAETGGGDAGAARRLAPRLFARPPAEDLAPFGADALALAASRAAAALARHEPGGHVVALEEPEGLRLGPDRLALLTVVNDDMPFLFDSVTAEFAARGRPVHYVSHPILDEAGVRRSLIQVAFEPDRAPGEAEALEAAIDRVLAQVAAAVGDFAAMKRRVAKAAETLRTRAEAAKDRSADEISEGARLLEWLLDDNFLFLGLRELDYLGEESDDVLVAKEDEPGLGILKDPSVRVLGRPGAPVQATPEIRAFLLAPAPLIVTKANTRSAVHRRAYLDYVGVKRYGADGAFQGELRIVGLFTSAAYTRSVLTIPYLRQKVETVIARFDLAKTSHSGKALLNVLESYPRDDLFQIDTDRLEAFAATILELGERPRVRVLPRLDRFDRFVSVLVFVPRERYDTRLAERIGALLATRYDGHLSTYYPAFPEGSLARVHFIVGRRGGRTPEPDPAELEAAVAGLARSFEDAFARALQTAGGDPALLALGSRMPDSYRDAVDPAEAVADAARIATLSDARPFDVDFHRRAGDPDKGLHLKIYHRGDAVPLSTRVPILENMGFAVVSERTFRLGGADGATVHLHDMDLQRRRGGAIDLGDGGTALERTFAAAFEGRIENDGTNALVLEAGLTHAQANVLRAYARYLRQAGIPYAQDFIADVLVRHGGIARLVWRFFAASFDPAEAGSQAAPAHPDGEDDPLARIAAARGALGVYREIVASLDKVDSLDDDRVLRRFLNLVAATLRTNFFAVDGLSAAEGSAPGHVEPALAFKLDSGLVEGLPAPVPFREIFVFDARVEGVHLRFGRVARGGIRWSDRSQDYRTEILGLVKAQQVKNAVIVPVGAKGGFLPKRLPDGSDRDAFAAAGRSAYVVFIASLLTVTDDIRGAAIVPPREVVRHDGDDPYFVVAADKGTATFSDTANAIAVSNGFWLDDAFASGGSAGYDHKAMGITARGAWEAVKRHFREMNRDIQAEPFTSVGCGDMSGDVFGNGMLLSEQTRLVAAFDHRDIFIDPEPDAARTFAERRRLFALSRSSWADFDRSVLSAGGAVFSRREKQIQLSEAAARAIGWDRRSGTPAEVISAILRAPVDLLFFGGIGTYVRASAETNLDVGDRANDAVRVTGSQLRAKVVGEGANLGLTQRGRIEAARGGVRLNTDAIDNSAGVNTSDVEVNIKIALKGAMDTGRLSRPDRDVLLRSMTDEVARLVLANNYEQTLALSLEERRGASALALQSRFMGALEEAGLLDRGVEVLPSDAALADLRAGGQGLTRPELAVVLAYAKIALFDQLASGNLPQEPYLAGRLHAYFPAAMRERFAADIDAHRLAPEIVATGLANAMVNRLGATAVTAIRDATGASYSEIGRAFVTAYDGFGVEALYGKIDALDGRIDGAAQNELYEAVGSFLRVATRWFVANGAAKERFAAGIEEVARVVANLRDRLSLSVSEAARSGAETEKRRLEAAGVPAPLASEIALLPLLALVPDIADVSRETSAPLETTIEAYFAITELFEIGRLEAAIGKLKPTDYYEILALERAEAQIGTARRRLTTAALSRFGGEGKPAEAWAAARESAVARIRPQMLALAGSGETSVARLTVAAGLLSDLPG</sequence>
<dbReference type="InterPro" id="IPR049059">
    <property type="entry name" value="NAD_Glu_DH_HM1"/>
</dbReference>
<dbReference type="InterPro" id="IPR024727">
    <property type="entry name" value="NAD_Glu_DH_N_ACT1"/>
</dbReference>
<feature type="domain" description="NAD-glutamate dehydrogenase catalytic" evidence="2">
    <location>
        <begin position="725"/>
        <end position="1227"/>
    </location>
</feature>
<dbReference type="GO" id="GO:0004069">
    <property type="term" value="F:L-aspartate:2-oxoglutarate aminotransferase activity"/>
    <property type="evidence" value="ECO:0007669"/>
    <property type="project" value="InterPro"/>
</dbReference>
<dbReference type="InterPro" id="IPR049062">
    <property type="entry name" value="NAD_Glu_DH_ACT2"/>
</dbReference>
<evidence type="ECO:0000259" key="2">
    <source>
        <dbReference type="Pfam" id="PF05088"/>
    </source>
</evidence>
<dbReference type="GO" id="GO:0006538">
    <property type="term" value="P:L-glutamate catabolic process"/>
    <property type="evidence" value="ECO:0007669"/>
    <property type="project" value="InterPro"/>
</dbReference>
<dbReference type="InterPro" id="IPR036291">
    <property type="entry name" value="NAD(P)-bd_dom_sf"/>
</dbReference>
<dbReference type="Proteomes" id="UP000432089">
    <property type="component" value="Unassembled WGS sequence"/>
</dbReference>
<dbReference type="EMBL" id="VZDO01000016">
    <property type="protein sequence ID" value="KAB0677581.1"/>
    <property type="molecule type" value="Genomic_DNA"/>
</dbReference>
<dbReference type="Pfam" id="PF21078">
    <property type="entry name" value="GDH_HM3"/>
    <property type="match status" value="1"/>
</dbReference>
<dbReference type="Gene3D" id="3.40.50.720">
    <property type="entry name" value="NAD(P)-binding Rossmann-like Domain"/>
    <property type="match status" value="1"/>
</dbReference>
<keyword evidence="8" id="KW-1185">Reference proteome</keyword>
<evidence type="ECO:0000259" key="6">
    <source>
        <dbReference type="Pfam" id="PF21077"/>
    </source>
</evidence>
<dbReference type="InterPro" id="IPR007780">
    <property type="entry name" value="NAD_Glu_DH_bac"/>
</dbReference>
<dbReference type="InterPro" id="IPR049064">
    <property type="entry name" value="NAD_Glu_DH_ACT3"/>
</dbReference>
<dbReference type="InterPro" id="IPR048381">
    <property type="entry name" value="GDH_C"/>
</dbReference>
<evidence type="ECO:0000259" key="3">
    <source>
        <dbReference type="Pfam" id="PF21074"/>
    </source>
</evidence>